<feature type="compositionally biased region" description="Basic residues" evidence="6">
    <location>
        <begin position="942"/>
        <end position="959"/>
    </location>
</feature>
<evidence type="ECO:0000256" key="4">
    <source>
        <dbReference type="ARBA" id="ARBA00022807"/>
    </source>
</evidence>
<dbReference type="SUPFAM" id="SSF54001">
    <property type="entry name" value="Cysteine proteinases"/>
    <property type="match status" value="1"/>
</dbReference>
<dbReference type="PROSITE" id="PS50203">
    <property type="entry name" value="CALPAIN_CAT"/>
    <property type="match status" value="1"/>
</dbReference>
<dbReference type="InterPro" id="IPR001300">
    <property type="entry name" value="Peptidase_C2_calpain_cat"/>
</dbReference>
<proteinExistence type="inferred from homology"/>
<keyword evidence="4 5" id="KW-0788">Thiol protease</keyword>
<comment type="similarity">
    <text evidence="1">Belongs to the peptidase C2 family.</text>
</comment>
<feature type="compositionally biased region" description="Acidic residues" evidence="6">
    <location>
        <begin position="1197"/>
        <end position="1206"/>
    </location>
</feature>
<feature type="region of interest" description="Disordered" evidence="6">
    <location>
        <begin position="1352"/>
        <end position="1385"/>
    </location>
</feature>
<dbReference type="PRINTS" id="PR00704">
    <property type="entry name" value="CALPAIN"/>
</dbReference>
<feature type="compositionally biased region" description="Basic and acidic residues" evidence="6">
    <location>
        <begin position="1285"/>
        <end position="1294"/>
    </location>
</feature>
<feature type="compositionally biased region" description="Basic residues" evidence="6">
    <location>
        <begin position="1041"/>
        <end position="1056"/>
    </location>
</feature>
<feature type="active site" evidence="5">
    <location>
        <position position="306"/>
    </location>
</feature>
<evidence type="ECO:0000313" key="8">
    <source>
        <dbReference type="EMBL" id="KAK8891142.1"/>
    </source>
</evidence>
<feature type="compositionally biased region" description="Polar residues" evidence="6">
    <location>
        <begin position="1295"/>
        <end position="1309"/>
    </location>
</feature>
<feature type="compositionally biased region" description="Basic residues" evidence="6">
    <location>
        <begin position="974"/>
        <end position="989"/>
    </location>
</feature>
<sequence length="1399" mass="164616">MKHFEDFNKEAQQYDKILKRYKEKGEVFTDPFFHPNCNIKEPKVTFNEKETIWERIDKYYSAPLFKREAISENAIQQGELGTCYFIASLSRIARQPELVELLFDTRTKSKSKNQKGSKSKFYNTINLKCGAVIVYFHVFGRLTPVLIDTLIPFRRGTRKPKFCHPADIKYSPWFCLVEKAFAKLNGSYSLISGGTLSSAIYHLFGYFPCYKKIKSILSKREEELKKTQEHEKSTKPIKFNENEYLFSQLMQWQRENAVLGADIIPNDLRDDVTEDDIIDNGLVTNHAYLIMKVRREDNKNFICLRNPWGDHEWLGDWSDTSPLWTPELKKALGVHSKDDGTFWMIDKDFFKYFSSFDVAKPVNPEYHAKSFMTKLIPGDYDGSDVESPNAHLEKHQTFVFKLKDALIKSDLPENDKQQDTDKKTKKKKTKVVDDIKVYIRIEKRSPLYDSSTDTLVEKPKYALYVVYSDGKKLEYENLKYYNRYWLTTSNQFFRSTIHVQENKPFVIVFHRIDKRDFTEECYVQVSCKYDFDLYDADQPDKLFKEDEKFGVVFNNKSKRYSNISKDLRIKNIDGKNIQAFATLNTNDYSETFYKHLKYNIEGDESSDIYEYHISDQDYSSDVERSVKEYNSNETRKKEMKKIIEKRKKVEELEKKVQKEKKIIDQEKKLIIKKKEEIQKENEKLKREKKKFEEEKKNGTKKSPSKLSSSKENSDHSGQADDNEQSESSDDSDSSNDSNKTELSKNNSSKDTKKAHPIRKINIESESEMTNKKIPKKRKSEADSNNSDEANRKLIKRNSQNKLRKINLTRQIDENSNESGDSKDTIKKLPKRRSIQVSETYSSNSEDSEETNQRLKKKNSQNKINRIITKSGRNDSEDSKRRNSPNKLKRRNSRRRNDEEPDSEESSDKLPKRDSQNKIKRINSSRKTEDDSTNSDDSDKNMYKRKNSPNKSRKFNHRRKIDTDSNDSDETDKKLPKRRNPQNKIKRINSSRKTEDDSIIDSEDSDKKIYKRRNSQNKLRRINSSKRTEDDSTDSEDSDKKIYKRRNSQNKLRRINSNRRTEDDSIDSEDSDKTERKQAKRNSWNKLRRINASRRNQNEYDSDESSDELHHRSIQKKLRRMNSSRRIDEEPDSEDPEEAGGRKIAKKNSQGNLKRVNSRKESDEEPDSEDPDERLSWRKSQGKLKRVNLNSKRRRVEVDDEEESDSEESNKKMLKSRPQNNLRRVKSSRLVDDADDGESDSDDIKTSIPKRKSLSNLRHLKMKRKTAESSFESNSDSHDLKRKKSKLMEADKSDSSESIQTGRRTNSNRKILQRKISKRRVTVDDEFDYDRNIRKRKGKVRSRIKIIKRKRVSSLSASDETVKSNIDKRIRRNSNESNSNPKTRRRQYRNIKITVSSSSS</sequence>
<feature type="compositionally biased region" description="Basic and acidic residues" evidence="6">
    <location>
        <begin position="905"/>
        <end position="916"/>
    </location>
</feature>
<dbReference type="InterPro" id="IPR038765">
    <property type="entry name" value="Papain-like_cys_pep_sf"/>
</dbReference>
<feature type="region of interest" description="Disordered" evidence="6">
    <location>
        <begin position="674"/>
        <end position="1312"/>
    </location>
</feature>
<evidence type="ECO:0000256" key="6">
    <source>
        <dbReference type="SAM" id="MobiDB-lite"/>
    </source>
</evidence>
<dbReference type="PANTHER" id="PTHR10183">
    <property type="entry name" value="CALPAIN"/>
    <property type="match status" value="1"/>
</dbReference>
<feature type="compositionally biased region" description="Polar residues" evidence="6">
    <location>
        <begin position="834"/>
        <end position="844"/>
    </location>
</feature>
<dbReference type="SMART" id="SM00230">
    <property type="entry name" value="CysPc"/>
    <property type="match status" value="1"/>
</dbReference>
<feature type="compositionally biased region" description="Acidic residues" evidence="6">
    <location>
        <begin position="1162"/>
        <end position="1171"/>
    </location>
</feature>
<reference evidence="8 9" key="1">
    <citation type="submission" date="2024-04" db="EMBL/GenBank/DDBJ databases">
        <title>Tritrichomonas musculus Genome.</title>
        <authorList>
            <person name="Alves-Ferreira E."/>
            <person name="Grigg M."/>
            <person name="Lorenzi H."/>
            <person name="Galac M."/>
        </authorList>
    </citation>
    <scope>NUCLEOTIDE SEQUENCE [LARGE SCALE GENOMIC DNA]</scope>
    <source>
        <strain evidence="8 9">EAF2021</strain>
    </source>
</reference>
<comment type="caution">
    <text evidence="8">The sequence shown here is derived from an EMBL/GenBank/DDBJ whole genome shotgun (WGS) entry which is preliminary data.</text>
</comment>
<protein>
    <recommendedName>
        <fullName evidence="7">Calpain catalytic domain-containing protein</fullName>
    </recommendedName>
</protein>
<accession>A0ABR2KJ55</accession>
<keyword evidence="9" id="KW-1185">Reference proteome</keyword>
<dbReference type="InterPro" id="IPR022684">
    <property type="entry name" value="Calpain_cysteine_protease"/>
</dbReference>
<feature type="compositionally biased region" description="Basic residues" evidence="6">
    <location>
        <begin position="1179"/>
        <end position="1194"/>
    </location>
</feature>
<feature type="compositionally biased region" description="Basic residues" evidence="6">
    <location>
        <begin position="881"/>
        <end position="893"/>
    </location>
</feature>
<evidence type="ECO:0000256" key="1">
    <source>
        <dbReference type="ARBA" id="ARBA00007623"/>
    </source>
</evidence>
<name>A0ABR2KJ55_9EUKA</name>
<evidence type="ECO:0000256" key="3">
    <source>
        <dbReference type="ARBA" id="ARBA00022801"/>
    </source>
</evidence>
<feature type="compositionally biased region" description="Basic residues" evidence="6">
    <location>
        <begin position="1247"/>
        <end position="1263"/>
    </location>
</feature>
<feature type="active site" evidence="5">
    <location>
        <position position="83"/>
    </location>
</feature>
<evidence type="ECO:0000256" key="2">
    <source>
        <dbReference type="ARBA" id="ARBA00022670"/>
    </source>
</evidence>
<gene>
    <name evidence="8" type="ORF">M9Y10_028347</name>
</gene>
<feature type="active site" evidence="5">
    <location>
        <position position="286"/>
    </location>
</feature>
<organism evidence="8 9">
    <name type="scientific">Tritrichomonas musculus</name>
    <dbReference type="NCBI Taxonomy" id="1915356"/>
    <lineage>
        <taxon>Eukaryota</taxon>
        <taxon>Metamonada</taxon>
        <taxon>Parabasalia</taxon>
        <taxon>Tritrichomonadida</taxon>
        <taxon>Tritrichomonadidae</taxon>
        <taxon>Tritrichomonas</taxon>
    </lineage>
</organism>
<feature type="compositionally biased region" description="Acidic residues" evidence="6">
    <location>
        <begin position="720"/>
        <end position="733"/>
    </location>
</feature>
<evidence type="ECO:0000313" key="9">
    <source>
        <dbReference type="Proteomes" id="UP001470230"/>
    </source>
</evidence>
<feature type="compositionally biased region" description="Acidic residues" evidence="6">
    <location>
        <begin position="1128"/>
        <end position="1137"/>
    </location>
</feature>
<dbReference type="PANTHER" id="PTHR10183:SF379">
    <property type="entry name" value="CALPAIN-5"/>
    <property type="match status" value="1"/>
</dbReference>
<feature type="compositionally biased region" description="Basic residues" evidence="6">
    <location>
        <begin position="1111"/>
        <end position="1122"/>
    </location>
</feature>
<dbReference type="Proteomes" id="UP001470230">
    <property type="component" value="Unassembled WGS sequence"/>
</dbReference>
<dbReference type="EMBL" id="JAPFFF010000004">
    <property type="protein sequence ID" value="KAK8891142.1"/>
    <property type="molecule type" value="Genomic_DNA"/>
</dbReference>
<feature type="compositionally biased region" description="Basic and acidic residues" evidence="6">
    <location>
        <begin position="871"/>
        <end position="880"/>
    </location>
</feature>
<feature type="compositionally biased region" description="Basic and acidic residues" evidence="6">
    <location>
        <begin position="738"/>
        <end position="753"/>
    </location>
</feature>
<dbReference type="Gene3D" id="3.90.70.10">
    <property type="entry name" value="Cysteine proteinases"/>
    <property type="match status" value="1"/>
</dbReference>
<feature type="compositionally biased region" description="Basic and acidic residues" evidence="6">
    <location>
        <begin position="674"/>
        <end position="697"/>
    </location>
</feature>
<evidence type="ECO:0000259" key="7">
    <source>
        <dbReference type="PROSITE" id="PS50203"/>
    </source>
</evidence>
<keyword evidence="3 5" id="KW-0378">Hydrolase</keyword>
<feature type="domain" description="Calpain catalytic" evidence="7">
    <location>
        <begin position="27"/>
        <end position="362"/>
    </location>
</feature>
<keyword evidence="2 5" id="KW-0645">Protease</keyword>
<dbReference type="Pfam" id="PF00648">
    <property type="entry name" value="Peptidase_C2"/>
    <property type="match status" value="1"/>
</dbReference>
<feature type="compositionally biased region" description="Basic residues" evidence="6">
    <location>
        <begin position="1008"/>
        <end position="1023"/>
    </location>
</feature>
<evidence type="ECO:0000256" key="5">
    <source>
        <dbReference type="PROSITE-ProRule" id="PRU00239"/>
    </source>
</evidence>